<keyword evidence="15" id="KW-1185">Reference proteome</keyword>
<keyword evidence="10" id="KW-0732">Signal</keyword>
<dbReference type="Pfam" id="PF02518">
    <property type="entry name" value="HATPase_c"/>
    <property type="match status" value="1"/>
</dbReference>
<dbReference type="EC" id="2.7.13.3" evidence="2"/>
<accession>A0A1G4G8C1</accession>
<evidence type="ECO:0000256" key="3">
    <source>
        <dbReference type="ARBA" id="ARBA00022553"/>
    </source>
</evidence>
<feature type="modified residue" description="4-aspartylphosphate" evidence="8">
    <location>
        <position position="1161"/>
    </location>
</feature>
<dbReference type="CDD" id="cd17574">
    <property type="entry name" value="REC_OmpR"/>
    <property type="match status" value="1"/>
</dbReference>
<dbReference type="Pfam" id="PF07494">
    <property type="entry name" value="Reg_prop"/>
    <property type="match status" value="3"/>
</dbReference>
<dbReference type="Pfam" id="PF12833">
    <property type="entry name" value="HTH_18"/>
    <property type="match status" value="1"/>
</dbReference>
<dbReference type="Pfam" id="PF00512">
    <property type="entry name" value="HisKA"/>
    <property type="match status" value="1"/>
</dbReference>
<dbReference type="InterPro" id="IPR011110">
    <property type="entry name" value="Reg_prop"/>
</dbReference>
<dbReference type="InterPro" id="IPR036890">
    <property type="entry name" value="HATPase_C_sf"/>
</dbReference>
<feature type="domain" description="HTH araC/xylS-type" evidence="11">
    <location>
        <begin position="1260"/>
        <end position="1360"/>
    </location>
</feature>
<dbReference type="KEGG" id="pmuc:ING2E5A_1958"/>
<dbReference type="PROSITE" id="PS01124">
    <property type="entry name" value="HTH_ARAC_FAMILY_2"/>
    <property type="match status" value="1"/>
</dbReference>
<reference evidence="14 15" key="1">
    <citation type="submission" date="2016-08" db="EMBL/GenBank/DDBJ databases">
        <authorList>
            <person name="Seilhamer J.J."/>
        </authorList>
    </citation>
    <scope>NUCLEOTIDE SEQUENCE [LARGE SCALE GENOMIC DNA]</scope>
    <source>
        <strain evidence="14">ING2-E5A</strain>
    </source>
</reference>
<dbReference type="FunFam" id="3.30.565.10:FF:000006">
    <property type="entry name" value="Sensor histidine kinase WalK"/>
    <property type="match status" value="1"/>
</dbReference>
<keyword evidence="9" id="KW-0812">Transmembrane</keyword>
<dbReference type="RefSeq" id="WP_071137189.1">
    <property type="nucleotide sequence ID" value="NZ_LT608328.1"/>
</dbReference>
<evidence type="ECO:0000256" key="4">
    <source>
        <dbReference type="ARBA" id="ARBA00022679"/>
    </source>
</evidence>
<dbReference type="SMART" id="SM00342">
    <property type="entry name" value="HTH_ARAC"/>
    <property type="match status" value="1"/>
</dbReference>
<feature type="signal peptide" evidence="10">
    <location>
        <begin position="1"/>
        <end position="26"/>
    </location>
</feature>
<dbReference type="SMART" id="SM00387">
    <property type="entry name" value="HATPase_c"/>
    <property type="match status" value="1"/>
</dbReference>
<evidence type="ECO:0000256" key="6">
    <source>
        <dbReference type="ARBA" id="ARBA00023015"/>
    </source>
</evidence>
<dbReference type="SMART" id="SM00448">
    <property type="entry name" value="REC"/>
    <property type="match status" value="1"/>
</dbReference>
<dbReference type="EMBL" id="LT608328">
    <property type="protein sequence ID" value="SCM58766.1"/>
    <property type="molecule type" value="Genomic_DNA"/>
</dbReference>
<comment type="catalytic activity">
    <reaction evidence="1">
        <text>ATP + protein L-histidine = ADP + protein N-phospho-L-histidine.</text>
        <dbReference type="EC" id="2.7.13.3"/>
    </reaction>
</comment>
<dbReference type="PROSITE" id="PS50110">
    <property type="entry name" value="RESPONSE_REGULATORY"/>
    <property type="match status" value="1"/>
</dbReference>
<gene>
    <name evidence="14" type="primary">todS</name>
    <name evidence="14" type="ORF">ING2E5A_1958</name>
</gene>
<keyword evidence="7" id="KW-0804">Transcription</keyword>
<dbReference type="Pfam" id="PF07495">
    <property type="entry name" value="Y_Y_Y"/>
    <property type="match status" value="1"/>
</dbReference>
<dbReference type="Pfam" id="PF00072">
    <property type="entry name" value="Response_reg"/>
    <property type="match status" value="1"/>
</dbReference>
<dbReference type="InterPro" id="IPR009057">
    <property type="entry name" value="Homeodomain-like_sf"/>
</dbReference>
<proteinExistence type="predicted"/>
<dbReference type="PANTHER" id="PTHR43547">
    <property type="entry name" value="TWO-COMPONENT HISTIDINE KINASE"/>
    <property type="match status" value="1"/>
</dbReference>
<dbReference type="PROSITE" id="PS51257">
    <property type="entry name" value="PROKAR_LIPOPROTEIN"/>
    <property type="match status" value="1"/>
</dbReference>
<feature type="domain" description="Histidine kinase" evidence="12">
    <location>
        <begin position="859"/>
        <end position="1071"/>
    </location>
</feature>
<evidence type="ECO:0000256" key="10">
    <source>
        <dbReference type="SAM" id="SignalP"/>
    </source>
</evidence>
<dbReference type="InterPro" id="IPR011123">
    <property type="entry name" value="Y_Y_Y"/>
</dbReference>
<protein>
    <recommendedName>
        <fullName evidence="2">histidine kinase</fullName>
        <ecNumber evidence="2">2.7.13.3</ecNumber>
    </recommendedName>
</protein>
<evidence type="ECO:0000256" key="7">
    <source>
        <dbReference type="ARBA" id="ARBA00023163"/>
    </source>
</evidence>
<keyword evidence="9" id="KW-0472">Membrane</keyword>
<dbReference type="InterPro" id="IPR001789">
    <property type="entry name" value="Sig_transdc_resp-reg_receiver"/>
</dbReference>
<feature type="transmembrane region" description="Helical" evidence="9">
    <location>
        <begin position="806"/>
        <end position="826"/>
    </location>
</feature>
<dbReference type="GO" id="GO:0003700">
    <property type="term" value="F:DNA-binding transcription factor activity"/>
    <property type="evidence" value="ECO:0007669"/>
    <property type="project" value="InterPro"/>
</dbReference>
<dbReference type="InterPro" id="IPR003661">
    <property type="entry name" value="HisK_dim/P_dom"/>
</dbReference>
<evidence type="ECO:0000259" key="13">
    <source>
        <dbReference type="PROSITE" id="PS50110"/>
    </source>
</evidence>
<dbReference type="Gene3D" id="3.40.50.2300">
    <property type="match status" value="1"/>
</dbReference>
<dbReference type="InterPro" id="IPR003594">
    <property type="entry name" value="HATPase_dom"/>
</dbReference>
<dbReference type="CDD" id="cd00082">
    <property type="entry name" value="HisKA"/>
    <property type="match status" value="1"/>
</dbReference>
<organism evidence="14 15">
    <name type="scientific">Petrimonas mucosa</name>
    <dbReference type="NCBI Taxonomy" id="1642646"/>
    <lineage>
        <taxon>Bacteria</taxon>
        <taxon>Pseudomonadati</taxon>
        <taxon>Bacteroidota</taxon>
        <taxon>Bacteroidia</taxon>
        <taxon>Bacteroidales</taxon>
        <taxon>Dysgonomonadaceae</taxon>
        <taxon>Petrimonas</taxon>
    </lineage>
</organism>
<keyword evidence="3 8" id="KW-0597">Phosphoprotein</keyword>
<dbReference type="Gene3D" id="2.130.10.10">
    <property type="entry name" value="YVTN repeat-like/Quinoprotein amine dehydrogenase"/>
    <property type="match status" value="2"/>
</dbReference>
<evidence type="ECO:0000256" key="9">
    <source>
        <dbReference type="SAM" id="Phobius"/>
    </source>
</evidence>
<keyword evidence="4 14" id="KW-0808">Transferase</keyword>
<evidence type="ECO:0000313" key="15">
    <source>
        <dbReference type="Proteomes" id="UP000178485"/>
    </source>
</evidence>
<evidence type="ECO:0000256" key="2">
    <source>
        <dbReference type="ARBA" id="ARBA00012438"/>
    </source>
</evidence>
<dbReference type="InterPro" id="IPR005467">
    <property type="entry name" value="His_kinase_dom"/>
</dbReference>
<dbReference type="InterPro" id="IPR015943">
    <property type="entry name" value="WD40/YVTN_repeat-like_dom_sf"/>
</dbReference>
<keyword evidence="5 14" id="KW-0418">Kinase</keyword>
<feature type="chain" id="PRO_5009603943" description="histidine kinase" evidence="10">
    <location>
        <begin position="27"/>
        <end position="1363"/>
    </location>
</feature>
<dbReference type="SUPFAM" id="SSF52172">
    <property type="entry name" value="CheY-like"/>
    <property type="match status" value="1"/>
</dbReference>
<dbReference type="Proteomes" id="UP000178485">
    <property type="component" value="Chromosome i"/>
</dbReference>
<evidence type="ECO:0000259" key="12">
    <source>
        <dbReference type="PROSITE" id="PS50109"/>
    </source>
</evidence>
<dbReference type="SMART" id="SM00388">
    <property type="entry name" value="HisKA"/>
    <property type="match status" value="1"/>
</dbReference>
<evidence type="ECO:0000313" key="14">
    <source>
        <dbReference type="EMBL" id="SCM58766.1"/>
    </source>
</evidence>
<dbReference type="PANTHER" id="PTHR43547:SF2">
    <property type="entry name" value="HYBRID SIGNAL TRANSDUCTION HISTIDINE KINASE C"/>
    <property type="match status" value="1"/>
</dbReference>
<dbReference type="Gene3D" id="3.30.565.10">
    <property type="entry name" value="Histidine kinase-like ATPase, C-terminal domain"/>
    <property type="match status" value="1"/>
</dbReference>
<dbReference type="SUPFAM" id="SSF46689">
    <property type="entry name" value="Homeodomain-like"/>
    <property type="match status" value="1"/>
</dbReference>
<dbReference type="InterPro" id="IPR036097">
    <property type="entry name" value="HisK_dim/P_sf"/>
</dbReference>
<dbReference type="InterPro" id="IPR004358">
    <property type="entry name" value="Sig_transdc_His_kin-like_C"/>
</dbReference>
<dbReference type="SUPFAM" id="SSF63829">
    <property type="entry name" value="Calcium-dependent phosphotriesterase"/>
    <property type="match status" value="2"/>
</dbReference>
<dbReference type="GO" id="GO:0000155">
    <property type="term" value="F:phosphorelay sensor kinase activity"/>
    <property type="evidence" value="ECO:0007669"/>
    <property type="project" value="InterPro"/>
</dbReference>
<dbReference type="Gene3D" id="1.10.287.130">
    <property type="match status" value="1"/>
</dbReference>
<evidence type="ECO:0000256" key="1">
    <source>
        <dbReference type="ARBA" id="ARBA00000085"/>
    </source>
</evidence>
<dbReference type="InterPro" id="IPR011006">
    <property type="entry name" value="CheY-like_superfamily"/>
</dbReference>
<dbReference type="PRINTS" id="PR00344">
    <property type="entry name" value="BCTRLSENSOR"/>
</dbReference>
<name>A0A1G4G8C1_9BACT</name>
<sequence length="1363" mass="155903">MFKITNISRQYFAVFLFLILSCKAHCTGSEPSGFYDLKFLPIQSEILPSNDVRKLFQDSDGFVWLPTYNGLARFDGYNVLTFEIIDENERIVNTCINVVEEDEERQMWIGTERGLYVLDKFTGNIAAVNSSELLDCNIADLLIDSENNLWVGTNKGLYRKRKGEEDFQKITYEDLSLSITSITEDGNKNLWITGWDQGVYKYSIRSGKFRSFNDGILKKSHVIFTDTDHNLWIGTWGEGLLVVTNDKGNYESDGELQYKQYKNIKGSDNCILDNIIYEIEQDDISGSLWIGSRSGLTILHRDAANPSFENYVPDNSFGGLPFNEVNSILKTRDGVMWIGMLGGGVCKAITGDVNIHTEELNSVRERYQTSSVKSILYDDEEFYWMGIAGYGMIRYNSADNSFLNYNELPSLKSLPYTSLVNTIIKRELTGEICFGTWNNGVWIYNKHTGDVKTITQMNERQFVDDCVFVLFEDSKFNLWIGSRNGIYIYTANGVFYTLNEWLGVDAGLNQVQISGIKEDKRGNIWIGTNYNGIIKISVVDKKVRHYTVGKGMNVKNINTLFVDSNNRIWAGTIGNGLYYYNPKEDYFLPTTSIPNIEKKSITNIIEDGNKRIWITTNNAAIAFFVNEDYEFENIIYFSDDYSFHEFTYNKNAAVKREDGSLIFGGTQGFKIIDSDNISHSEAVWPLVLTDLKVNGVSVREGSLPSLKRDINYTDRIILSHTDNNIQIDFALLNYSDIKENIYTYILEGHDVAPLFTGARNYSAVYTNLPAGEYTFRLLGAPEYGDWVREEKLLKIKVLPPPWLSKWAITSYVILFCAIMYFIFRFIRYRIKMNYKVQMSELQRQKAEEVNHAKLQFFTNITHELMTPLTIITASLENMSKKEMNPLYSMISVQSVRLMRLIQQVLEFKKVESDNVKLVVTHANISNFIKSCVEAFRPLVKRKNLKVTYESFPEEIFGYFDSDKVDKIIYNLLSNATKYTPDGGKITVKLSDTVERGFQLSVINEGELMDSEKIGHLFSRFYESDHRKFNTIGHGIGLSLVKDLVTIHKGKIAVFSNKEVGNCFNVTLPLKREAYSSEEIDDTIDPDVPSFFIPITTEDEALVELHEDSLSNLTLLIVEDSEDLRQLVSSFFSNYFHVKTASNGVEAINILEEGAIDLIVSDIMMPEMDGIELCRFVKNKFEFCHIPVVLLTAKDTEIDEIEGYNSGADGYVKKPFNFTLLYAQVNNLLKKQEKRRADLKKQVVFEIGDLEYTSLDKQFLNDAIECINENIKDTEFDLEKFSVLMGHSKSTLTEKLKMLTGFTPTAFIREIRLTSSYKLLNEEKKIRIDELASAVGFSDPKYFSTCFKKKYGISPSKILKNQEI</sequence>
<dbReference type="Gene3D" id="2.60.40.10">
    <property type="entry name" value="Immunoglobulins"/>
    <property type="match status" value="1"/>
</dbReference>
<dbReference type="SUPFAM" id="SSF47384">
    <property type="entry name" value="Homodimeric domain of signal transducing histidine kinase"/>
    <property type="match status" value="1"/>
</dbReference>
<evidence type="ECO:0000256" key="8">
    <source>
        <dbReference type="PROSITE-ProRule" id="PRU00169"/>
    </source>
</evidence>
<evidence type="ECO:0000256" key="5">
    <source>
        <dbReference type="ARBA" id="ARBA00022777"/>
    </source>
</evidence>
<dbReference type="GO" id="GO:0043565">
    <property type="term" value="F:sequence-specific DNA binding"/>
    <property type="evidence" value="ECO:0007669"/>
    <property type="project" value="InterPro"/>
</dbReference>
<keyword evidence="9" id="KW-1133">Transmembrane helix</keyword>
<evidence type="ECO:0000259" key="11">
    <source>
        <dbReference type="PROSITE" id="PS01124"/>
    </source>
</evidence>
<dbReference type="Gene3D" id="1.10.10.60">
    <property type="entry name" value="Homeodomain-like"/>
    <property type="match status" value="1"/>
</dbReference>
<dbReference type="PROSITE" id="PS50109">
    <property type="entry name" value="HIS_KIN"/>
    <property type="match status" value="1"/>
</dbReference>
<dbReference type="InterPro" id="IPR013783">
    <property type="entry name" value="Ig-like_fold"/>
</dbReference>
<dbReference type="InterPro" id="IPR018060">
    <property type="entry name" value="HTH_AraC"/>
</dbReference>
<feature type="domain" description="Response regulatory" evidence="13">
    <location>
        <begin position="1113"/>
        <end position="1228"/>
    </location>
</feature>
<dbReference type="STRING" id="1642646.ING2E5A_1958"/>
<dbReference type="SUPFAM" id="SSF55874">
    <property type="entry name" value="ATPase domain of HSP90 chaperone/DNA topoisomerase II/histidine kinase"/>
    <property type="match status" value="1"/>
</dbReference>
<keyword evidence="6" id="KW-0805">Transcription regulation</keyword>